<dbReference type="Proteomes" id="UP000316425">
    <property type="component" value="Unassembled WGS sequence"/>
</dbReference>
<evidence type="ECO:0000256" key="1">
    <source>
        <dbReference type="ARBA" id="ARBA00001974"/>
    </source>
</evidence>
<keyword evidence="5" id="KW-1185">Reference proteome</keyword>
<evidence type="ECO:0000256" key="2">
    <source>
        <dbReference type="ARBA" id="ARBA00022630"/>
    </source>
</evidence>
<protein>
    <submittedName>
        <fullName evidence="4">YpdA family putative bacillithiol disulfide reductase</fullName>
    </submittedName>
</protein>
<dbReference type="SUPFAM" id="SSF51905">
    <property type="entry name" value="FAD/NAD(P)-binding domain"/>
    <property type="match status" value="1"/>
</dbReference>
<dbReference type="PRINTS" id="PR00368">
    <property type="entry name" value="FADPNR"/>
</dbReference>
<dbReference type="OrthoDB" id="9778740at2"/>
<accession>A0A556PT68</accession>
<keyword evidence="2" id="KW-0285">Flavoprotein</keyword>
<dbReference type="AlphaFoldDB" id="A0A556PT68"/>
<evidence type="ECO:0000313" key="4">
    <source>
        <dbReference type="EMBL" id="TSJ67581.1"/>
    </source>
</evidence>
<gene>
    <name evidence="4" type="primary">ypdA</name>
    <name evidence="4" type="ORF">FPQ13_00495</name>
</gene>
<dbReference type="GO" id="GO:0016491">
    <property type="term" value="F:oxidoreductase activity"/>
    <property type="evidence" value="ECO:0007669"/>
    <property type="project" value="UniProtKB-KW"/>
</dbReference>
<dbReference type="NCBIfam" id="TIGR04018">
    <property type="entry name" value="Bthiol_YpdA"/>
    <property type="match status" value="1"/>
</dbReference>
<sequence>MEKEKVIIIGAGPCGLSAAIELKNIGIDSLIIDKGSVVDAIYNYPTHQMFFSSSERLEIGQIPFVSERQKPVRNEALNYYRTVAQRTGLRINTFEEVQHVQKNTDCFQLHSVDHKGTEKVYQAEFVVMATGYYGQPNYMGIKGEHLPHVSHYFKEAHPFFNKKVVVIGGKNSAVDATLELEKAGAEVTVLYRGSDYSASVKPWILPLFDSLMRNEKAFIHFNSIPKEITKSHVVYVKNGEEHSVEADYVFAMTGYQPDQPFLKESGIELDQSACPIYNPNTMETNVENLYVAGVVAAGYNNNKIFIENGRYHGGLIAENIQQKNMQ</sequence>
<reference evidence="4 5" key="1">
    <citation type="submission" date="2019-07" db="EMBL/GenBank/DDBJ databases">
        <title>Allobacillus sp. nov. SKP isolated from shrimp paste of Euphausiacea.</title>
        <authorList>
            <person name="Kanchanasin P."/>
            <person name="Tanasupawat S."/>
            <person name="Shi W."/>
            <person name="Wu L."/>
            <person name="Ma J."/>
        </authorList>
    </citation>
    <scope>NUCLEOTIDE SEQUENCE [LARGE SCALE GENOMIC DNA]</scope>
    <source>
        <strain evidence="4 5">SKP4-8</strain>
    </source>
</reference>
<dbReference type="InterPro" id="IPR023856">
    <property type="entry name" value="Bdr"/>
</dbReference>
<dbReference type="PRINTS" id="PR00469">
    <property type="entry name" value="PNDRDTASEII"/>
</dbReference>
<dbReference type="Gene3D" id="3.50.50.60">
    <property type="entry name" value="FAD/NAD(P)-binding domain"/>
    <property type="match status" value="2"/>
</dbReference>
<dbReference type="RefSeq" id="WP_144087340.1">
    <property type="nucleotide sequence ID" value="NZ_VMHE01000001.1"/>
</dbReference>
<dbReference type="PANTHER" id="PTHR48105">
    <property type="entry name" value="THIOREDOXIN REDUCTASE 1-RELATED-RELATED"/>
    <property type="match status" value="1"/>
</dbReference>
<organism evidence="4 5">
    <name type="scientific">Allobacillus salarius</name>
    <dbReference type="NCBI Taxonomy" id="1955272"/>
    <lineage>
        <taxon>Bacteria</taxon>
        <taxon>Bacillati</taxon>
        <taxon>Bacillota</taxon>
        <taxon>Bacilli</taxon>
        <taxon>Bacillales</taxon>
        <taxon>Bacillaceae</taxon>
        <taxon>Allobacillus</taxon>
    </lineage>
</organism>
<proteinExistence type="predicted"/>
<dbReference type="Pfam" id="PF13738">
    <property type="entry name" value="Pyr_redox_3"/>
    <property type="match status" value="1"/>
</dbReference>
<comment type="caution">
    <text evidence="4">The sequence shown here is derived from an EMBL/GenBank/DDBJ whole genome shotgun (WGS) entry which is preliminary data.</text>
</comment>
<keyword evidence="3" id="KW-0560">Oxidoreductase</keyword>
<dbReference type="InterPro" id="IPR050097">
    <property type="entry name" value="Ferredoxin-NADP_redctase_2"/>
</dbReference>
<dbReference type="EMBL" id="VMHE01000001">
    <property type="protein sequence ID" value="TSJ67581.1"/>
    <property type="molecule type" value="Genomic_DNA"/>
</dbReference>
<name>A0A556PT68_9BACI</name>
<dbReference type="InterPro" id="IPR036188">
    <property type="entry name" value="FAD/NAD-bd_sf"/>
</dbReference>
<evidence type="ECO:0000313" key="5">
    <source>
        <dbReference type="Proteomes" id="UP000316425"/>
    </source>
</evidence>
<evidence type="ECO:0000256" key="3">
    <source>
        <dbReference type="ARBA" id="ARBA00023002"/>
    </source>
</evidence>
<comment type="cofactor">
    <cofactor evidence="1">
        <name>FAD</name>
        <dbReference type="ChEBI" id="CHEBI:57692"/>
    </cofactor>
</comment>